<evidence type="ECO:0000259" key="1">
    <source>
        <dbReference type="PROSITE" id="PS51186"/>
    </source>
</evidence>
<feature type="domain" description="N-acetyltransferase" evidence="1">
    <location>
        <begin position="10"/>
        <end position="176"/>
    </location>
</feature>
<dbReference type="InterPro" id="IPR016181">
    <property type="entry name" value="Acyl_CoA_acyltransferase"/>
</dbReference>
<keyword evidence="3" id="KW-1185">Reference proteome</keyword>
<organism evidence="2 3">
    <name type="scientific">Candidatus Planktophila lacus</name>
    <dbReference type="NCBI Taxonomy" id="1884913"/>
    <lineage>
        <taxon>Bacteria</taxon>
        <taxon>Bacillati</taxon>
        <taxon>Actinomycetota</taxon>
        <taxon>Actinomycetes</taxon>
        <taxon>Candidatus Nanopelagicales</taxon>
        <taxon>Candidatus Nanopelagicaceae</taxon>
        <taxon>Candidatus Planktophila</taxon>
    </lineage>
</organism>
<dbReference type="CDD" id="cd04301">
    <property type="entry name" value="NAT_SF"/>
    <property type="match status" value="1"/>
</dbReference>
<dbReference type="PROSITE" id="PS51186">
    <property type="entry name" value="GNAT"/>
    <property type="match status" value="1"/>
</dbReference>
<evidence type="ECO:0000313" key="2">
    <source>
        <dbReference type="EMBL" id="ASY10193.1"/>
    </source>
</evidence>
<protein>
    <submittedName>
        <fullName evidence="2">Acetyltransferase</fullName>
    </submittedName>
</protein>
<name>A0AAC9YQ41_9ACTN</name>
<dbReference type="Gene3D" id="3.40.630.30">
    <property type="match status" value="1"/>
</dbReference>
<evidence type="ECO:0000313" key="3">
    <source>
        <dbReference type="Proteomes" id="UP000217144"/>
    </source>
</evidence>
<dbReference type="PANTHER" id="PTHR43792">
    <property type="entry name" value="GNAT FAMILY, PUTATIVE (AFU_ORTHOLOGUE AFUA_3G00765)-RELATED-RELATED"/>
    <property type="match status" value="1"/>
</dbReference>
<dbReference type="AlphaFoldDB" id="A0AAC9YQ41"/>
<sequence length="183" mass="21348">MSLRIETDRLILRPMLLTDVDDLLEYQSNPEIVRYIPWPQRTMEQVKKAAEAVIKTCTFQLNENKDFIVLVWELKSSGKVIGQSNMMLVSKENKCANIGWVTHQDFQRQGYAFEATKALLDYAFTNTDVHRIIADIDTRVHESAALAEKLGMRREATYLDGEFFKGEWCDMWLYAILKREYQA</sequence>
<reference evidence="2 3" key="1">
    <citation type="submission" date="2016-07" db="EMBL/GenBank/DDBJ databases">
        <title>High microdiversification within the ubiquitous acI lineage of Actinobacteria.</title>
        <authorList>
            <person name="Neuenschwander S.M."/>
            <person name="Salcher M."/>
            <person name="Ghai R."/>
            <person name="Pernthaler J."/>
        </authorList>
    </citation>
    <scope>NUCLEOTIDE SEQUENCE [LARGE SCALE GENOMIC DNA]</scope>
    <source>
        <strain evidence="2">MMS-21-148</strain>
    </source>
</reference>
<dbReference type="Pfam" id="PF13302">
    <property type="entry name" value="Acetyltransf_3"/>
    <property type="match status" value="1"/>
</dbReference>
<dbReference type="GO" id="GO:0016747">
    <property type="term" value="F:acyltransferase activity, transferring groups other than amino-acyl groups"/>
    <property type="evidence" value="ECO:0007669"/>
    <property type="project" value="InterPro"/>
</dbReference>
<gene>
    <name evidence="2" type="ORF">A1s21148_01220</name>
</gene>
<proteinExistence type="predicted"/>
<dbReference type="InterPro" id="IPR051531">
    <property type="entry name" value="N-acetyltransferase"/>
</dbReference>
<dbReference type="Proteomes" id="UP000217144">
    <property type="component" value="Chromosome"/>
</dbReference>
<accession>A0AAC9YQ41</accession>
<dbReference type="EMBL" id="CP016769">
    <property type="protein sequence ID" value="ASY10193.1"/>
    <property type="molecule type" value="Genomic_DNA"/>
</dbReference>
<dbReference type="PANTHER" id="PTHR43792:SF1">
    <property type="entry name" value="N-ACETYLTRANSFERASE DOMAIN-CONTAINING PROTEIN"/>
    <property type="match status" value="1"/>
</dbReference>
<dbReference type="InterPro" id="IPR000182">
    <property type="entry name" value="GNAT_dom"/>
</dbReference>
<dbReference type="SUPFAM" id="SSF55729">
    <property type="entry name" value="Acyl-CoA N-acyltransferases (Nat)"/>
    <property type="match status" value="1"/>
</dbReference>
<dbReference type="KEGG" id="plan:A1s21148_01220"/>